<dbReference type="Pfam" id="PF00076">
    <property type="entry name" value="RRM_1"/>
    <property type="match status" value="1"/>
</dbReference>
<dbReference type="PROSITE" id="PS50102">
    <property type="entry name" value="RRM"/>
    <property type="match status" value="1"/>
</dbReference>
<dbReference type="InterPro" id="IPR052462">
    <property type="entry name" value="SLIRP/GR-RBP-like"/>
</dbReference>
<dbReference type="GO" id="GO:0003723">
    <property type="term" value="F:RNA binding"/>
    <property type="evidence" value="ECO:0007669"/>
    <property type="project" value="UniProtKB-UniRule"/>
</dbReference>
<dbReference type="Proteomes" id="UP001229421">
    <property type="component" value="Unassembled WGS sequence"/>
</dbReference>
<evidence type="ECO:0000313" key="6">
    <source>
        <dbReference type="EMBL" id="KAK1423349.1"/>
    </source>
</evidence>
<proteinExistence type="predicted"/>
<gene>
    <name evidence="6" type="ORF">QVD17_18648</name>
</gene>
<dbReference type="InterPro" id="IPR035979">
    <property type="entry name" value="RBD_domain_sf"/>
</dbReference>
<accession>A0AAD8NWL5</accession>
<keyword evidence="4" id="KW-0732">Signal</keyword>
<dbReference type="SUPFAM" id="SSF54928">
    <property type="entry name" value="RNA-binding domain, RBD"/>
    <property type="match status" value="1"/>
</dbReference>
<dbReference type="InterPro" id="IPR000504">
    <property type="entry name" value="RRM_dom"/>
</dbReference>
<sequence length="227" mass="23694">MSNDNLLCFLVFIKMAFVSRVGSLLKQSGSKHVSMGLSSSNSPFFQAVRSMSSAKLFVGGLAYATDEVGLREAFQQYGEVIEAKVITDHDSGRSRGFGFVSYTSADAANSALQDMDGKELHGRRLRVNFAQEKPRPSFGGGEYGRGGGYRGPGGYGGGSNSYDGYGGRNQNAVGGGDFFGGGLSAASGVSPSGGNEGGDDGNLNHDLSGNDGRNDFEDVGYTNTSNK</sequence>
<keyword evidence="7" id="KW-1185">Reference proteome</keyword>
<protein>
    <recommendedName>
        <fullName evidence="5">RRM domain-containing protein</fullName>
    </recommendedName>
</protein>
<feature type="chain" id="PRO_5041963724" description="RRM domain-containing protein" evidence="4">
    <location>
        <begin position="24"/>
        <end position="227"/>
    </location>
</feature>
<reference evidence="6" key="1">
    <citation type="journal article" date="2023" name="bioRxiv">
        <title>Improved chromosome-level genome assembly for marigold (Tagetes erecta).</title>
        <authorList>
            <person name="Jiang F."/>
            <person name="Yuan L."/>
            <person name="Wang S."/>
            <person name="Wang H."/>
            <person name="Xu D."/>
            <person name="Wang A."/>
            <person name="Fan W."/>
        </authorList>
    </citation>
    <scope>NUCLEOTIDE SEQUENCE</scope>
    <source>
        <strain evidence="6">WSJ</strain>
        <tissue evidence="6">Leaf</tissue>
    </source>
</reference>
<dbReference type="PANTHER" id="PTHR48027">
    <property type="entry name" value="HETEROGENEOUS NUCLEAR RIBONUCLEOPROTEIN 87F-RELATED"/>
    <property type="match status" value="1"/>
</dbReference>
<dbReference type="InterPro" id="IPR012677">
    <property type="entry name" value="Nucleotide-bd_a/b_plait_sf"/>
</dbReference>
<feature type="domain" description="RRM" evidence="5">
    <location>
        <begin position="54"/>
        <end position="132"/>
    </location>
</feature>
<evidence type="ECO:0000256" key="3">
    <source>
        <dbReference type="SAM" id="MobiDB-lite"/>
    </source>
</evidence>
<evidence type="ECO:0000259" key="5">
    <source>
        <dbReference type="PROSITE" id="PS50102"/>
    </source>
</evidence>
<dbReference type="CDD" id="cd21608">
    <property type="entry name" value="RRM2_NsCP33_like"/>
    <property type="match status" value="1"/>
</dbReference>
<dbReference type="EMBL" id="JAUHHV010000005">
    <property type="protein sequence ID" value="KAK1423349.1"/>
    <property type="molecule type" value="Genomic_DNA"/>
</dbReference>
<evidence type="ECO:0000256" key="2">
    <source>
        <dbReference type="PROSITE-ProRule" id="PRU00176"/>
    </source>
</evidence>
<feature type="signal peptide" evidence="4">
    <location>
        <begin position="1"/>
        <end position="23"/>
    </location>
</feature>
<dbReference type="AlphaFoldDB" id="A0AAD8NWL5"/>
<evidence type="ECO:0000256" key="1">
    <source>
        <dbReference type="ARBA" id="ARBA00022884"/>
    </source>
</evidence>
<dbReference type="Gene3D" id="3.30.70.330">
    <property type="match status" value="1"/>
</dbReference>
<comment type="caution">
    <text evidence="6">The sequence shown here is derived from an EMBL/GenBank/DDBJ whole genome shotgun (WGS) entry which is preliminary data.</text>
</comment>
<organism evidence="6 7">
    <name type="scientific">Tagetes erecta</name>
    <name type="common">African marigold</name>
    <dbReference type="NCBI Taxonomy" id="13708"/>
    <lineage>
        <taxon>Eukaryota</taxon>
        <taxon>Viridiplantae</taxon>
        <taxon>Streptophyta</taxon>
        <taxon>Embryophyta</taxon>
        <taxon>Tracheophyta</taxon>
        <taxon>Spermatophyta</taxon>
        <taxon>Magnoliopsida</taxon>
        <taxon>eudicotyledons</taxon>
        <taxon>Gunneridae</taxon>
        <taxon>Pentapetalae</taxon>
        <taxon>asterids</taxon>
        <taxon>campanulids</taxon>
        <taxon>Asterales</taxon>
        <taxon>Asteraceae</taxon>
        <taxon>Asteroideae</taxon>
        <taxon>Heliantheae alliance</taxon>
        <taxon>Tageteae</taxon>
        <taxon>Tagetes</taxon>
    </lineage>
</organism>
<keyword evidence="1 2" id="KW-0694">RNA-binding</keyword>
<dbReference type="InterPro" id="IPR048289">
    <property type="entry name" value="RRM2_NsCP33-like"/>
</dbReference>
<evidence type="ECO:0000313" key="7">
    <source>
        <dbReference type="Proteomes" id="UP001229421"/>
    </source>
</evidence>
<name>A0AAD8NWL5_TARER</name>
<evidence type="ECO:0000256" key="4">
    <source>
        <dbReference type="SAM" id="SignalP"/>
    </source>
</evidence>
<dbReference type="SMART" id="SM00360">
    <property type="entry name" value="RRM"/>
    <property type="match status" value="1"/>
</dbReference>
<feature type="compositionally biased region" description="Low complexity" evidence="3">
    <location>
        <begin position="184"/>
        <end position="193"/>
    </location>
</feature>
<feature type="region of interest" description="Disordered" evidence="3">
    <location>
        <begin position="176"/>
        <end position="227"/>
    </location>
</feature>